<feature type="domain" description="CCHC-type" evidence="2">
    <location>
        <begin position="187"/>
        <end position="203"/>
    </location>
</feature>
<dbReference type="InterPro" id="IPR036875">
    <property type="entry name" value="Znf_CCHC_sf"/>
</dbReference>
<reference evidence="3" key="1">
    <citation type="journal article" date="2023" name="GigaByte">
        <title>Genome assembly of the bearded iris, Iris pallida Lam.</title>
        <authorList>
            <person name="Bruccoleri R.E."/>
            <person name="Oakeley E.J."/>
            <person name="Faust A.M.E."/>
            <person name="Altorfer M."/>
            <person name="Dessus-Babus S."/>
            <person name="Burckhardt D."/>
            <person name="Oertli M."/>
            <person name="Naumann U."/>
            <person name="Petersen F."/>
            <person name="Wong J."/>
        </authorList>
    </citation>
    <scope>NUCLEOTIDE SEQUENCE</scope>
    <source>
        <strain evidence="3">GSM-AAB239-AS_SAM_17_03QT</strain>
    </source>
</reference>
<dbReference type="GO" id="GO:0003676">
    <property type="term" value="F:nucleic acid binding"/>
    <property type="evidence" value="ECO:0007669"/>
    <property type="project" value="InterPro"/>
</dbReference>
<keyword evidence="4" id="KW-1185">Reference proteome</keyword>
<sequence>MALRSGRKNSSSATRPRDDQTSPQQTRAREPQEEHAMTQAPPPPSRQQLILHFFRSMVQAQEQYSKNLRKGTEVVPEIAPARDQEIPTCSYCRKRGHLEKDCYSKAGLCWGCGSDQHRHKGCPDRRSTAPAIQKDALPAARGGPARRPQTRQQQKVTPYRMHDVSVCKLCKRGGHVKEDCRRLRLGLCLSCGSDQHRVKECSKKQDTAKTGERPALPEHRIPQPEDRVDRLPAQGGDSSGRPDHTSEKVCAEA</sequence>
<name>A0AAX6GFI9_IRIPA</name>
<dbReference type="SUPFAM" id="SSF57756">
    <property type="entry name" value="Retrovirus zinc finger-like domains"/>
    <property type="match status" value="2"/>
</dbReference>
<evidence type="ECO:0000313" key="4">
    <source>
        <dbReference type="Proteomes" id="UP001140949"/>
    </source>
</evidence>
<dbReference type="GO" id="GO:0008270">
    <property type="term" value="F:zinc ion binding"/>
    <property type="evidence" value="ECO:0007669"/>
    <property type="project" value="InterPro"/>
</dbReference>
<feature type="domain" description="CCHC-type" evidence="2">
    <location>
        <begin position="88"/>
        <end position="104"/>
    </location>
</feature>
<proteinExistence type="predicted"/>
<feature type="domain" description="CCHC-type" evidence="2">
    <location>
        <begin position="166"/>
        <end position="182"/>
    </location>
</feature>
<feature type="region of interest" description="Disordered" evidence="1">
    <location>
        <begin position="200"/>
        <end position="253"/>
    </location>
</feature>
<dbReference type="Gene3D" id="4.10.60.10">
    <property type="entry name" value="Zinc finger, CCHC-type"/>
    <property type="match status" value="2"/>
</dbReference>
<feature type="compositionally biased region" description="Low complexity" evidence="1">
    <location>
        <begin position="136"/>
        <end position="154"/>
    </location>
</feature>
<evidence type="ECO:0000256" key="1">
    <source>
        <dbReference type="SAM" id="MobiDB-lite"/>
    </source>
</evidence>
<evidence type="ECO:0000313" key="3">
    <source>
        <dbReference type="EMBL" id="KAJ6827504.1"/>
    </source>
</evidence>
<feature type="region of interest" description="Disordered" evidence="1">
    <location>
        <begin position="1"/>
        <end position="46"/>
    </location>
</feature>
<dbReference type="AlphaFoldDB" id="A0AAX6GFI9"/>
<protein>
    <recommendedName>
        <fullName evidence="2">CCHC-type domain-containing protein</fullName>
    </recommendedName>
</protein>
<gene>
    <name evidence="3" type="ORF">M6B38_126630</name>
</gene>
<feature type="domain" description="CCHC-type" evidence="2">
    <location>
        <begin position="108"/>
        <end position="124"/>
    </location>
</feature>
<dbReference type="EMBL" id="JANAVB010020198">
    <property type="protein sequence ID" value="KAJ6827504.1"/>
    <property type="molecule type" value="Genomic_DNA"/>
</dbReference>
<feature type="region of interest" description="Disordered" evidence="1">
    <location>
        <begin position="123"/>
        <end position="158"/>
    </location>
</feature>
<reference evidence="3" key="2">
    <citation type="submission" date="2023-04" db="EMBL/GenBank/DDBJ databases">
        <authorList>
            <person name="Bruccoleri R.E."/>
            <person name="Oakeley E.J."/>
            <person name="Faust A.-M."/>
            <person name="Dessus-Babus S."/>
            <person name="Altorfer M."/>
            <person name="Burckhardt D."/>
            <person name="Oertli M."/>
            <person name="Naumann U."/>
            <person name="Petersen F."/>
            <person name="Wong J."/>
        </authorList>
    </citation>
    <scope>NUCLEOTIDE SEQUENCE</scope>
    <source>
        <strain evidence="3">GSM-AAB239-AS_SAM_17_03QT</strain>
        <tissue evidence="3">Leaf</tissue>
    </source>
</reference>
<dbReference type="Proteomes" id="UP001140949">
    <property type="component" value="Unassembled WGS sequence"/>
</dbReference>
<organism evidence="3 4">
    <name type="scientific">Iris pallida</name>
    <name type="common">Sweet iris</name>
    <dbReference type="NCBI Taxonomy" id="29817"/>
    <lineage>
        <taxon>Eukaryota</taxon>
        <taxon>Viridiplantae</taxon>
        <taxon>Streptophyta</taxon>
        <taxon>Embryophyta</taxon>
        <taxon>Tracheophyta</taxon>
        <taxon>Spermatophyta</taxon>
        <taxon>Magnoliopsida</taxon>
        <taxon>Liliopsida</taxon>
        <taxon>Asparagales</taxon>
        <taxon>Iridaceae</taxon>
        <taxon>Iridoideae</taxon>
        <taxon>Irideae</taxon>
        <taxon>Iris</taxon>
    </lineage>
</organism>
<evidence type="ECO:0000259" key="2">
    <source>
        <dbReference type="SMART" id="SM00343"/>
    </source>
</evidence>
<feature type="compositionally biased region" description="Basic and acidic residues" evidence="1">
    <location>
        <begin position="27"/>
        <end position="36"/>
    </location>
</feature>
<accession>A0AAX6GFI9</accession>
<feature type="compositionally biased region" description="Basic and acidic residues" evidence="1">
    <location>
        <begin position="240"/>
        <end position="253"/>
    </location>
</feature>
<feature type="compositionally biased region" description="Basic and acidic residues" evidence="1">
    <location>
        <begin position="200"/>
        <end position="230"/>
    </location>
</feature>
<dbReference type="InterPro" id="IPR001878">
    <property type="entry name" value="Znf_CCHC"/>
</dbReference>
<comment type="caution">
    <text evidence="3">The sequence shown here is derived from an EMBL/GenBank/DDBJ whole genome shotgun (WGS) entry which is preliminary data.</text>
</comment>
<dbReference type="SMART" id="SM00343">
    <property type="entry name" value="ZnF_C2HC"/>
    <property type="match status" value="4"/>
</dbReference>